<name>A0A382YR93_9ZZZZ</name>
<evidence type="ECO:0000313" key="1">
    <source>
        <dbReference type="EMBL" id="SVD85743.1"/>
    </source>
</evidence>
<accession>A0A382YR93</accession>
<protein>
    <submittedName>
        <fullName evidence="1">Uncharacterized protein</fullName>
    </submittedName>
</protein>
<proteinExistence type="predicted"/>
<sequence length="192" mass="20940">MKYFYIILILFLSFTIYSCAKEKDDSSSTTTTELEGTWVTSCNTASWSNTEYVIETITVTGSALVWKWDEHSDSSCSNDYAIWTDTYSSLSLGSEVTLDNGSKGIKFTTIVDSIVGLMQTEAAATAYNNYVFCGDSDWALNTAKDYSGKTCDGVTYPAKNATISGVYKLDGSSLLINTDNITSVGSTVFTKQ</sequence>
<reference evidence="1" key="1">
    <citation type="submission" date="2018-05" db="EMBL/GenBank/DDBJ databases">
        <authorList>
            <person name="Lanie J.A."/>
            <person name="Ng W.-L."/>
            <person name="Kazmierczak K.M."/>
            <person name="Andrzejewski T.M."/>
            <person name="Davidsen T.M."/>
            <person name="Wayne K.J."/>
            <person name="Tettelin H."/>
            <person name="Glass J.I."/>
            <person name="Rusch D."/>
            <person name="Podicherti R."/>
            <person name="Tsui H.-C.T."/>
            <person name="Winkler M.E."/>
        </authorList>
    </citation>
    <scope>NUCLEOTIDE SEQUENCE</scope>
</reference>
<dbReference type="AlphaFoldDB" id="A0A382YR93"/>
<gene>
    <name evidence="1" type="ORF">METZ01_LOCUS438597</name>
</gene>
<dbReference type="EMBL" id="UINC01177880">
    <property type="protein sequence ID" value="SVD85743.1"/>
    <property type="molecule type" value="Genomic_DNA"/>
</dbReference>
<organism evidence="1">
    <name type="scientific">marine metagenome</name>
    <dbReference type="NCBI Taxonomy" id="408172"/>
    <lineage>
        <taxon>unclassified sequences</taxon>
        <taxon>metagenomes</taxon>
        <taxon>ecological metagenomes</taxon>
    </lineage>
</organism>
<dbReference type="PROSITE" id="PS51257">
    <property type="entry name" value="PROKAR_LIPOPROTEIN"/>
    <property type="match status" value="1"/>
</dbReference>